<feature type="transmembrane region" description="Helical" evidence="5">
    <location>
        <begin position="101"/>
        <end position="121"/>
    </location>
</feature>
<dbReference type="RefSeq" id="XP_016757028.1">
    <property type="nucleotide sequence ID" value="XM_016903080.1"/>
</dbReference>
<dbReference type="eggNOG" id="ENOG502QU4U">
    <property type="taxonomic scope" value="Eukaryota"/>
</dbReference>
<dbReference type="AlphaFoldDB" id="M3CXW3"/>
<protein>
    <submittedName>
        <fullName evidence="6">Sphingoid long-chain base transporter RSB1</fullName>
    </submittedName>
</protein>
<dbReference type="HOGENOM" id="CLU_033465_6_1_1"/>
<gene>
    <name evidence="6" type="ORF">SEPMUDRAFT_144699</name>
</gene>
<evidence type="ECO:0000256" key="4">
    <source>
        <dbReference type="ARBA" id="ARBA00023136"/>
    </source>
</evidence>
<dbReference type="PANTHER" id="PTHR31465">
    <property type="entry name" value="PROTEIN RTA1-RELATED"/>
    <property type="match status" value="1"/>
</dbReference>
<feature type="transmembrane region" description="Helical" evidence="5">
    <location>
        <begin position="34"/>
        <end position="52"/>
    </location>
</feature>
<dbReference type="GO" id="GO:0005886">
    <property type="term" value="C:plasma membrane"/>
    <property type="evidence" value="ECO:0007669"/>
    <property type="project" value="TreeGrafter"/>
</dbReference>
<comment type="subcellular location">
    <subcellularLocation>
        <location evidence="1">Membrane</location>
        <topology evidence="1">Multi-pass membrane protein</topology>
    </subcellularLocation>
</comment>
<dbReference type="OrthoDB" id="4521223at2759"/>
<dbReference type="GeneID" id="27900217"/>
<proteinExistence type="predicted"/>
<dbReference type="Proteomes" id="UP000016931">
    <property type="component" value="Unassembled WGS sequence"/>
</dbReference>
<evidence type="ECO:0000256" key="5">
    <source>
        <dbReference type="SAM" id="Phobius"/>
    </source>
</evidence>
<feature type="transmembrane region" description="Helical" evidence="5">
    <location>
        <begin position="59"/>
        <end position="81"/>
    </location>
</feature>
<keyword evidence="3 5" id="KW-1133">Transmembrane helix</keyword>
<evidence type="ECO:0000256" key="2">
    <source>
        <dbReference type="ARBA" id="ARBA00022692"/>
    </source>
</evidence>
<evidence type="ECO:0000256" key="1">
    <source>
        <dbReference type="ARBA" id="ARBA00004141"/>
    </source>
</evidence>
<dbReference type="EMBL" id="KB456270">
    <property type="protein sequence ID" value="EMF08907.1"/>
    <property type="molecule type" value="Genomic_DNA"/>
</dbReference>
<feature type="transmembrane region" description="Helical" evidence="5">
    <location>
        <begin position="167"/>
        <end position="191"/>
    </location>
</feature>
<name>M3CXW3_SPHMS</name>
<evidence type="ECO:0000313" key="6">
    <source>
        <dbReference type="EMBL" id="EMF08907.1"/>
    </source>
</evidence>
<dbReference type="STRING" id="692275.M3CXW3"/>
<reference evidence="6 7" key="1">
    <citation type="journal article" date="2012" name="PLoS Pathog.">
        <title>Diverse lifestyles and strategies of plant pathogenesis encoded in the genomes of eighteen Dothideomycetes fungi.</title>
        <authorList>
            <person name="Ohm R.A."/>
            <person name="Feau N."/>
            <person name="Henrissat B."/>
            <person name="Schoch C.L."/>
            <person name="Horwitz B.A."/>
            <person name="Barry K.W."/>
            <person name="Condon B.J."/>
            <person name="Copeland A.C."/>
            <person name="Dhillon B."/>
            <person name="Glaser F."/>
            <person name="Hesse C.N."/>
            <person name="Kosti I."/>
            <person name="LaButti K."/>
            <person name="Lindquist E.A."/>
            <person name="Lucas S."/>
            <person name="Salamov A.A."/>
            <person name="Bradshaw R.E."/>
            <person name="Ciuffetti L."/>
            <person name="Hamelin R.C."/>
            <person name="Kema G.H.J."/>
            <person name="Lawrence C."/>
            <person name="Scott J.A."/>
            <person name="Spatafora J.W."/>
            <person name="Turgeon B.G."/>
            <person name="de Wit P.J.G.M."/>
            <person name="Zhong S."/>
            <person name="Goodwin S.B."/>
            <person name="Grigoriev I.V."/>
        </authorList>
    </citation>
    <scope>NUCLEOTIDE SEQUENCE [LARGE SCALE GENOMIC DNA]</scope>
    <source>
        <strain evidence="6 7">SO2202</strain>
    </source>
</reference>
<evidence type="ECO:0000313" key="7">
    <source>
        <dbReference type="Proteomes" id="UP000016931"/>
    </source>
</evidence>
<dbReference type="PANTHER" id="PTHR31465:SF8">
    <property type="entry name" value="DOMAIN PROTEIN, PUTATIVE (AFU_ORTHOLOGUE AFUA_6G14140)-RELATED"/>
    <property type="match status" value="1"/>
</dbReference>
<dbReference type="GO" id="GO:0000324">
    <property type="term" value="C:fungal-type vacuole"/>
    <property type="evidence" value="ECO:0007669"/>
    <property type="project" value="TreeGrafter"/>
</dbReference>
<evidence type="ECO:0000256" key="3">
    <source>
        <dbReference type="ARBA" id="ARBA00022989"/>
    </source>
</evidence>
<dbReference type="Pfam" id="PF04479">
    <property type="entry name" value="RTA1"/>
    <property type="match status" value="1"/>
</dbReference>
<dbReference type="InterPro" id="IPR007568">
    <property type="entry name" value="RTA1"/>
</dbReference>
<feature type="transmembrane region" description="Helical" evidence="5">
    <location>
        <begin position="219"/>
        <end position="237"/>
    </location>
</feature>
<keyword evidence="2 5" id="KW-0812">Transmembrane</keyword>
<organism evidence="6 7">
    <name type="scientific">Sphaerulina musiva (strain SO2202)</name>
    <name type="common">Poplar stem canker fungus</name>
    <name type="synonym">Septoria musiva</name>
    <dbReference type="NCBI Taxonomy" id="692275"/>
    <lineage>
        <taxon>Eukaryota</taxon>
        <taxon>Fungi</taxon>
        <taxon>Dikarya</taxon>
        <taxon>Ascomycota</taxon>
        <taxon>Pezizomycotina</taxon>
        <taxon>Dothideomycetes</taxon>
        <taxon>Dothideomycetidae</taxon>
        <taxon>Mycosphaerellales</taxon>
        <taxon>Mycosphaerellaceae</taxon>
        <taxon>Sphaerulina</taxon>
    </lineage>
</organism>
<keyword evidence="4 5" id="KW-0472">Membrane</keyword>
<dbReference type="OMA" id="PGCEVEN"/>
<keyword evidence="7" id="KW-1185">Reference proteome</keyword>
<accession>M3CXW3</accession>
<sequence length="293" mass="31971">MVGTVHFFNTSCTAVGPGCPVENSVYGYHPSLEVNAFLISSFACFAIIHISLGIWKHTYFFGSLLAFSCMAEVAGYAGRVMLHNNPYDTVGFHLTITCLEFAPSFLAAAVHATLNFIALTFGATTSILPPPMYTWMFIGMDMLCLASLAIGGALAGNLRRAPEQGTAGYIMIVCGMATQILTLVVFAGLVVEYLYRTRRAWHHAPLAATKLLGTYKFKLYVAGVSVAYTTVLVRCTYRLMELAGGWPNATMHSEASFIVFESCMIFLATAAFTLFHPGFCFPLKAAPRPQRYI</sequence>
<feature type="transmembrane region" description="Helical" evidence="5">
    <location>
        <begin position="133"/>
        <end position="155"/>
    </location>
</feature>
<feature type="transmembrane region" description="Helical" evidence="5">
    <location>
        <begin position="257"/>
        <end position="281"/>
    </location>
</feature>